<protein>
    <recommendedName>
        <fullName evidence="6">Glutathione transferase</fullName>
    </recommendedName>
</protein>
<dbReference type="InterPro" id="IPR050983">
    <property type="entry name" value="GST_Omega/HSP26"/>
</dbReference>
<dbReference type="Proteomes" id="UP000626109">
    <property type="component" value="Unassembled WGS sequence"/>
</dbReference>
<dbReference type="PANTHER" id="PTHR43968">
    <property type="match status" value="1"/>
</dbReference>
<dbReference type="PROSITE" id="PS50404">
    <property type="entry name" value="GST_NTER"/>
    <property type="match status" value="1"/>
</dbReference>
<evidence type="ECO:0000259" key="2">
    <source>
        <dbReference type="PROSITE" id="PS50404"/>
    </source>
</evidence>
<dbReference type="PANTHER" id="PTHR43968:SF6">
    <property type="entry name" value="GLUTATHIONE S-TRANSFERASE OMEGA"/>
    <property type="match status" value="1"/>
</dbReference>
<dbReference type="AlphaFoldDB" id="A0A813K6Y5"/>
<reference evidence="4" key="1">
    <citation type="submission" date="2021-02" db="EMBL/GenBank/DDBJ databases">
        <authorList>
            <person name="Dougan E. K."/>
            <person name="Rhodes N."/>
            <person name="Thang M."/>
            <person name="Chan C."/>
        </authorList>
    </citation>
    <scope>NUCLEOTIDE SEQUENCE</scope>
</reference>
<dbReference type="PROSITE" id="PS50405">
    <property type="entry name" value="GST_CTER"/>
    <property type="match status" value="1"/>
</dbReference>
<dbReference type="InterPro" id="IPR004045">
    <property type="entry name" value="Glutathione_S-Trfase_N"/>
</dbReference>
<gene>
    <name evidence="4" type="ORF">PGLA2088_LOCUS28745</name>
</gene>
<dbReference type="Pfam" id="PF13417">
    <property type="entry name" value="GST_N_3"/>
    <property type="match status" value="1"/>
</dbReference>
<dbReference type="InterPro" id="IPR036249">
    <property type="entry name" value="Thioredoxin-like_sf"/>
</dbReference>
<dbReference type="InterPro" id="IPR010987">
    <property type="entry name" value="Glutathione-S-Trfase_C-like"/>
</dbReference>
<dbReference type="GO" id="GO:0005737">
    <property type="term" value="C:cytoplasm"/>
    <property type="evidence" value="ECO:0007669"/>
    <property type="project" value="TreeGrafter"/>
</dbReference>
<name>A0A813K6Y5_POLGL</name>
<dbReference type="InterPro" id="IPR036282">
    <property type="entry name" value="Glutathione-S-Trfase_C_sf"/>
</dbReference>
<evidence type="ECO:0008006" key="6">
    <source>
        <dbReference type="Google" id="ProtNLM"/>
    </source>
</evidence>
<dbReference type="SUPFAM" id="SSF47616">
    <property type="entry name" value="GST C-terminal domain-like"/>
    <property type="match status" value="1"/>
</dbReference>
<dbReference type="SUPFAM" id="SSF52833">
    <property type="entry name" value="Thioredoxin-like"/>
    <property type="match status" value="1"/>
</dbReference>
<dbReference type="CDD" id="cd00570">
    <property type="entry name" value="GST_N_family"/>
    <property type="match status" value="1"/>
</dbReference>
<evidence type="ECO:0000313" key="4">
    <source>
        <dbReference type="EMBL" id="CAE8694224.1"/>
    </source>
</evidence>
<feature type="domain" description="GST C-terminal" evidence="3">
    <location>
        <begin position="199"/>
        <end position="336"/>
    </location>
</feature>
<accession>A0A813K6Y5</accession>
<proteinExistence type="predicted"/>
<dbReference type="Gene3D" id="1.20.1050.10">
    <property type="match status" value="1"/>
</dbReference>
<organism evidence="4 5">
    <name type="scientific">Polarella glacialis</name>
    <name type="common">Dinoflagellate</name>
    <dbReference type="NCBI Taxonomy" id="89957"/>
    <lineage>
        <taxon>Eukaryota</taxon>
        <taxon>Sar</taxon>
        <taxon>Alveolata</taxon>
        <taxon>Dinophyceae</taxon>
        <taxon>Suessiales</taxon>
        <taxon>Suessiaceae</taxon>
        <taxon>Polarella</taxon>
    </lineage>
</organism>
<feature type="region of interest" description="Disordered" evidence="1">
    <location>
        <begin position="54"/>
        <end position="85"/>
    </location>
</feature>
<sequence length="359" mass="38904">MADDSLNSVSLERFIIAGIECEPGLHGAYEPERSALPPTSGWTPTVCALPSEVPQLTPEQGTSDGTGNNNNQQASDGTPNYEGMEPPPSVPLVLWWSKTCPYVQRVSIALLEKGLDAQHRQAADIHGGLEDAFLAAFQRACPDRQRRPAIPVLEHRREQADGEGEASAPGSIALIGSQVIVEYLDEEFGGAGRRLLPACAAERAQARLFLQAFERALMPCEAELLAARRQDEFVAASGRLDDALKTLEAALTMYSVGLGPFLIGEYFGFVEVLCAPFLQRLVTLLPLLRNISVIERTIGLSRLSSWVAAVVGRPSVVATYDLEAVAEVMLRAVTTLEEKESSAELRARARAFLPYSTLC</sequence>
<feature type="domain" description="GST N-terminal" evidence="2">
    <location>
        <begin position="90"/>
        <end position="192"/>
    </location>
</feature>
<dbReference type="EMBL" id="CAJNNW010028008">
    <property type="protein sequence ID" value="CAE8694224.1"/>
    <property type="molecule type" value="Genomic_DNA"/>
</dbReference>
<feature type="compositionally biased region" description="Polar residues" evidence="1">
    <location>
        <begin position="57"/>
        <end position="78"/>
    </location>
</feature>
<evidence type="ECO:0000256" key="1">
    <source>
        <dbReference type="SAM" id="MobiDB-lite"/>
    </source>
</evidence>
<evidence type="ECO:0000259" key="3">
    <source>
        <dbReference type="PROSITE" id="PS50405"/>
    </source>
</evidence>
<dbReference type="Gene3D" id="3.40.30.10">
    <property type="entry name" value="Glutaredoxin"/>
    <property type="match status" value="1"/>
</dbReference>
<comment type="caution">
    <text evidence="4">The sequence shown here is derived from an EMBL/GenBank/DDBJ whole genome shotgun (WGS) entry which is preliminary data.</text>
</comment>
<evidence type="ECO:0000313" key="5">
    <source>
        <dbReference type="Proteomes" id="UP000626109"/>
    </source>
</evidence>